<keyword evidence="6" id="KW-0201">Cytochrome c-type biogenesis</keyword>
<evidence type="ECO:0000259" key="12">
    <source>
        <dbReference type="Pfam" id="PF16327"/>
    </source>
</evidence>
<name>A0A1M5X7G1_9GAMM</name>
<dbReference type="GO" id="GO:0005886">
    <property type="term" value="C:plasma membrane"/>
    <property type="evidence" value="ECO:0007669"/>
    <property type="project" value="UniProtKB-SubCell"/>
</dbReference>
<evidence type="ECO:0000256" key="5">
    <source>
        <dbReference type="ARBA" id="ARBA00022692"/>
    </source>
</evidence>
<accession>A0A1M5X7G1</accession>
<keyword evidence="8 10" id="KW-0472">Membrane</keyword>
<comment type="similarity">
    <text evidence="2">Belongs to the CcmF/CycK/Ccl1/NrfE/CcsA family.</text>
</comment>
<evidence type="ECO:0000256" key="6">
    <source>
        <dbReference type="ARBA" id="ARBA00022748"/>
    </source>
</evidence>
<dbReference type="InterPro" id="IPR002541">
    <property type="entry name" value="Cyt_c_assembly"/>
</dbReference>
<feature type="transmembrane region" description="Helical" evidence="10">
    <location>
        <begin position="394"/>
        <end position="414"/>
    </location>
</feature>
<sequence>MIPEIGHVFMILGLLFALALSVIPMWGAARQDAYLISYRNPLTYGMFVSFAMAIFILGYCFYVDDFSVAYVAGHSNSQLPLIFKLAAVWGGHEGSLLFWVFSIAIWAAAIALLGRNLEAVYTARVLSVLGMITAGFALFALLTSNPFDRILPEVPMDGQDLNPMLQDIGLVFHPPALYLGYVGFSVTFAFAIAALMSGRLDAAWARWSRPWTLAAWIFLTAGNALGSWWAYYELGWGGWWFWDPVENASFMPWIVGTALLHSLIVTEKRGTFRNWTILLAICAFSLTLLGTFIVRSGIITSVHAFAADPARGMFILALLGLSVGGSFLLFALRASDLLSPARFELLSRESALLIGNVLLMIATASVLLGTLYPVLLDSLGGGQVSVGPPYFNAVFNPIALTLFVLMGLTLFLRWRRTEGRSLIPLLLPAGISLAAGIAVASRVPSGFTLWVVAGIATAVWLLLTHGLHLFTQLRNNDGWTLQRLNRSYMGMWIAHIGVAASVFGATMVSWFETERSVQMGPGYGAELAGYTFVYDRTLAYEGSNYSAKQGVIRILDSNERHIATVTPQRNTYHVRGNTMTKQGIDWGLTRDLYVAMGDPIDRDLYAVRLSYKPFVRWIWIGSLLMMVGAGLAISAHARVPTRRHVSQPVATAAA</sequence>
<dbReference type="AlphaFoldDB" id="A0A1M5X7G1"/>
<evidence type="ECO:0000313" key="13">
    <source>
        <dbReference type="EMBL" id="SHH95706.1"/>
    </source>
</evidence>
<feature type="domain" description="Cytochrome c-type biogenesis protein CcmF C-terminal" evidence="12">
    <location>
        <begin position="316"/>
        <end position="634"/>
    </location>
</feature>
<dbReference type="Pfam" id="PF01578">
    <property type="entry name" value="Cytochrom_C_asm"/>
    <property type="match status" value="1"/>
</dbReference>
<dbReference type="InterPro" id="IPR003568">
    <property type="entry name" value="Cyt_c_biogenesis_CcmF"/>
</dbReference>
<feature type="transmembrane region" description="Helical" evidence="10">
    <location>
        <begin position="96"/>
        <end position="114"/>
    </location>
</feature>
<feature type="transmembrane region" description="Helical" evidence="10">
    <location>
        <begin position="353"/>
        <end position="374"/>
    </location>
</feature>
<feature type="transmembrane region" description="Helical" evidence="10">
    <location>
        <begin position="491"/>
        <end position="511"/>
    </location>
</feature>
<dbReference type="NCBIfam" id="TIGR00353">
    <property type="entry name" value="nrfE"/>
    <property type="match status" value="1"/>
</dbReference>
<dbReference type="PRINTS" id="PR01410">
    <property type="entry name" value="CCBIOGENESIS"/>
</dbReference>
<evidence type="ECO:0000256" key="1">
    <source>
        <dbReference type="ARBA" id="ARBA00004429"/>
    </source>
</evidence>
<dbReference type="Proteomes" id="UP000184268">
    <property type="component" value="Unassembled WGS sequence"/>
</dbReference>
<evidence type="ECO:0000259" key="11">
    <source>
        <dbReference type="Pfam" id="PF01578"/>
    </source>
</evidence>
<comment type="function">
    <text evidence="9">Required for the biogenesis of c-type cytochromes. Possible subunit of a heme lyase.</text>
</comment>
<gene>
    <name evidence="13" type="ORF">SAMN02745129_3295</name>
</gene>
<comment type="subcellular location">
    <subcellularLocation>
        <location evidence="1">Cell inner membrane</location>
        <topology evidence="1">Multi-pass membrane protein</topology>
    </subcellularLocation>
</comment>
<dbReference type="PANTHER" id="PTHR43653:SF1">
    <property type="entry name" value="CYTOCHROME C-TYPE BIOGENESIS PROTEIN CCMF"/>
    <property type="match status" value="1"/>
</dbReference>
<evidence type="ECO:0000256" key="8">
    <source>
        <dbReference type="ARBA" id="ARBA00023136"/>
    </source>
</evidence>
<dbReference type="RefSeq" id="WP_067664061.1">
    <property type="nucleotide sequence ID" value="NZ_FQXG01000005.1"/>
</dbReference>
<dbReference type="PRINTS" id="PR01411">
    <property type="entry name" value="CCMFBIOGNSIS"/>
</dbReference>
<keyword evidence="5 10" id="KW-0812">Transmembrane</keyword>
<dbReference type="STRING" id="299255.SAMN02745129_3295"/>
<evidence type="ECO:0000256" key="9">
    <source>
        <dbReference type="ARBA" id="ARBA00037230"/>
    </source>
</evidence>
<evidence type="ECO:0000256" key="2">
    <source>
        <dbReference type="ARBA" id="ARBA00009186"/>
    </source>
</evidence>
<keyword evidence="7 10" id="KW-1133">Transmembrane helix</keyword>
<feature type="transmembrane region" description="Helical" evidence="10">
    <location>
        <begin position="312"/>
        <end position="332"/>
    </location>
</feature>
<dbReference type="PANTHER" id="PTHR43653">
    <property type="entry name" value="CYTOCHROME C ASSEMBLY PROTEIN-RELATED"/>
    <property type="match status" value="1"/>
</dbReference>
<feature type="transmembrane region" description="Helical" evidence="10">
    <location>
        <begin position="121"/>
        <end position="142"/>
    </location>
</feature>
<feature type="transmembrane region" description="Helical" evidence="10">
    <location>
        <begin position="41"/>
        <end position="62"/>
    </location>
</feature>
<evidence type="ECO:0000256" key="3">
    <source>
        <dbReference type="ARBA" id="ARBA00022475"/>
    </source>
</evidence>
<feature type="transmembrane region" description="Helical" evidence="10">
    <location>
        <begin position="614"/>
        <end position="633"/>
    </location>
</feature>
<organism evidence="13 14">
    <name type="scientific">Ferrimonas marina</name>
    <dbReference type="NCBI Taxonomy" id="299255"/>
    <lineage>
        <taxon>Bacteria</taxon>
        <taxon>Pseudomonadati</taxon>
        <taxon>Pseudomonadota</taxon>
        <taxon>Gammaproteobacteria</taxon>
        <taxon>Alteromonadales</taxon>
        <taxon>Ferrimonadaceae</taxon>
        <taxon>Ferrimonas</taxon>
    </lineage>
</organism>
<dbReference type="GO" id="GO:0020037">
    <property type="term" value="F:heme binding"/>
    <property type="evidence" value="ECO:0007669"/>
    <property type="project" value="InterPro"/>
</dbReference>
<feature type="transmembrane region" description="Helical" evidence="10">
    <location>
        <begin position="447"/>
        <end position="470"/>
    </location>
</feature>
<dbReference type="InterPro" id="IPR003567">
    <property type="entry name" value="Cyt_c_biogenesis"/>
</dbReference>
<feature type="transmembrane region" description="Helical" evidence="10">
    <location>
        <begin position="178"/>
        <end position="198"/>
    </location>
</feature>
<feature type="domain" description="Cytochrome c assembly protein" evidence="11">
    <location>
        <begin position="89"/>
        <end position="296"/>
    </location>
</feature>
<evidence type="ECO:0000256" key="7">
    <source>
        <dbReference type="ARBA" id="ARBA00022989"/>
    </source>
</evidence>
<evidence type="ECO:0000256" key="4">
    <source>
        <dbReference type="ARBA" id="ARBA00022519"/>
    </source>
</evidence>
<dbReference type="OrthoDB" id="9761451at2"/>
<feature type="transmembrane region" description="Helical" evidence="10">
    <location>
        <begin position="6"/>
        <end position="29"/>
    </location>
</feature>
<feature type="transmembrane region" description="Helical" evidence="10">
    <location>
        <begin position="210"/>
        <end position="230"/>
    </location>
</feature>
<dbReference type="InterPro" id="IPR032523">
    <property type="entry name" value="CcmF_C"/>
</dbReference>
<keyword evidence="14" id="KW-1185">Reference proteome</keyword>
<dbReference type="Pfam" id="PF16327">
    <property type="entry name" value="CcmF_C"/>
    <property type="match status" value="1"/>
</dbReference>
<evidence type="ECO:0000313" key="14">
    <source>
        <dbReference type="Proteomes" id="UP000184268"/>
    </source>
</evidence>
<dbReference type="NCBIfam" id="NF007691">
    <property type="entry name" value="PRK10369.1"/>
    <property type="match status" value="1"/>
</dbReference>
<dbReference type="EMBL" id="FQXG01000005">
    <property type="protein sequence ID" value="SHH95706.1"/>
    <property type="molecule type" value="Genomic_DNA"/>
</dbReference>
<dbReference type="GO" id="GO:0015232">
    <property type="term" value="F:heme transmembrane transporter activity"/>
    <property type="evidence" value="ECO:0007669"/>
    <property type="project" value="InterPro"/>
</dbReference>
<feature type="transmembrane region" description="Helical" evidence="10">
    <location>
        <begin position="421"/>
        <end position="441"/>
    </location>
</feature>
<dbReference type="GO" id="GO:0017004">
    <property type="term" value="P:cytochrome complex assembly"/>
    <property type="evidence" value="ECO:0007669"/>
    <property type="project" value="UniProtKB-KW"/>
</dbReference>
<keyword evidence="4" id="KW-0997">Cell inner membrane</keyword>
<keyword evidence="3" id="KW-1003">Cell membrane</keyword>
<evidence type="ECO:0000256" key="10">
    <source>
        <dbReference type="SAM" id="Phobius"/>
    </source>
</evidence>
<proteinExistence type="inferred from homology"/>
<feature type="transmembrane region" description="Helical" evidence="10">
    <location>
        <begin position="250"/>
        <end position="266"/>
    </location>
</feature>
<feature type="transmembrane region" description="Helical" evidence="10">
    <location>
        <begin position="278"/>
        <end position="306"/>
    </location>
</feature>
<protein>
    <submittedName>
        <fullName evidence="13">Cytochrome c-type biogenesis protein CcmF</fullName>
    </submittedName>
</protein>
<reference evidence="13 14" key="1">
    <citation type="submission" date="2016-11" db="EMBL/GenBank/DDBJ databases">
        <authorList>
            <person name="Jaros S."/>
            <person name="Januszkiewicz K."/>
            <person name="Wedrychowicz H."/>
        </authorList>
    </citation>
    <scope>NUCLEOTIDE SEQUENCE [LARGE SCALE GENOMIC DNA]</scope>
    <source>
        <strain evidence="13 14">DSM 16917</strain>
    </source>
</reference>